<dbReference type="GO" id="GO:0005634">
    <property type="term" value="C:nucleus"/>
    <property type="evidence" value="ECO:0007669"/>
    <property type="project" value="UniProtKB-SubCell"/>
</dbReference>
<dbReference type="PANTHER" id="PTHR33729">
    <property type="entry name" value="METHYL-CPG BINDING DOMAIN CONTAINING PROTEIN, EXPRESSED"/>
    <property type="match status" value="1"/>
</dbReference>
<feature type="compositionally biased region" description="Basic and acidic residues" evidence="6">
    <location>
        <begin position="289"/>
        <end position="304"/>
    </location>
</feature>
<feature type="compositionally biased region" description="Basic and acidic residues" evidence="6">
    <location>
        <begin position="144"/>
        <end position="162"/>
    </location>
</feature>
<dbReference type="GO" id="GO:0003677">
    <property type="term" value="F:DNA binding"/>
    <property type="evidence" value="ECO:0007669"/>
    <property type="project" value="UniProtKB-KW"/>
</dbReference>
<keyword evidence="4" id="KW-0804">Transcription</keyword>
<accession>A0A5B7BA52</accession>
<sequence length="335" mass="36852">MASSVDEESQIGPKDDVVSLELPAPHAWKKLFMPKKGTPRKNDVVFIAPTGEEIINRRQLEQYLKSHPGNPAISEFDWGTGETPRRSSRISEKTKATPPSAESEPPKKRGRKSSGSKKDNKEMESATEDSEGKKEIEMQDAEVTENKNAEADTGKDASEKNQVENGCITNEEADKISNAHTEMDETGTEEVFEKDFNIQTDARETKDGEVEEVVVVDVDKVVVTEIIQNEEENVQDEQVLGKVEQPLTEASAAKLNGATDKKPDKPGIATVETDNGVGEEKLNGVAPPPHEEETREKQVQENDVKCNLQVNEKVENGKVNQGMQADAPQHPPVSC</sequence>
<dbReference type="Pfam" id="PF01429">
    <property type="entry name" value="MBD"/>
    <property type="match status" value="1"/>
</dbReference>
<evidence type="ECO:0000256" key="4">
    <source>
        <dbReference type="ARBA" id="ARBA00023163"/>
    </source>
</evidence>
<dbReference type="InterPro" id="IPR039622">
    <property type="entry name" value="MBD10/11"/>
</dbReference>
<dbReference type="Gene3D" id="3.30.890.10">
    <property type="entry name" value="Methyl-cpg-binding Protein 2, Chain A"/>
    <property type="match status" value="1"/>
</dbReference>
<name>A0A5B7BA52_DAVIN</name>
<comment type="subcellular location">
    <subcellularLocation>
        <location evidence="1">Nucleus</location>
    </subcellularLocation>
</comment>
<feature type="region of interest" description="Disordered" evidence="6">
    <location>
        <begin position="1"/>
        <end position="20"/>
    </location>
</feature>
<feature type="compositionally biased region" description="Basic and acidic residues" evidence="6">
    <location>
        <begin position="116"/>
        <end position="137"/>
    </location>
</feature>
<keyword evidence="2" id="KW-0805">Transcription regulation</keyword>
<dbReference type="EMBL" id="GHES01033784">
    <property type="protein sequence ID" value="MPA64343.1"/>
    <property type="molecule type" value="Transcribed_RNA"/>
</dbReference>
<reference evidence="8" key="1">
    <citation type="submission" date="2019-08" db="EMBL/GenBank/DDBJ databases">
        <title>Reference gene set and small RNA set construction with multiple tissues from Davidia involucrata Baill.</title>
        <authorList>
            <person name="Yang H."/>
            <person name="Zhou C."/>
            <person name="Li G."/>
            <person name="Wang J."/>
            <person name="Gao P."/>
            <person name="Wang M."/>
            <person name="Wang R."/>
            <person name="Zhao Y."/>
        </authorList>
    </citation>
    <scope>NUCLEOTIDE SEQUENCE</scope>
    <source>
        <tissue evidence="8">Mixed with DoveR01_LX</tissue>
    </source>
</reference>
<evidence type="ECO:0000256" key="1">
    <source>
        <dbReference type="ARBA" id="ARBA00004123"/>
    </source>
</evidence>
<feature type="compositionally biased region" description="Basic and acidic residues" evidence="6">
    <location>
        <begin position="83"/>
        <end position="95"/>
    </location>
</feature>
<feature type="domain" description="MBD" evidence="7">
    <location>
        <begin position="14"/>
        <end position="83"/>
    </location>
</feature>
<evidence type="ECO:0000256" key="5">
    <source>
        <dbReference type="ARBA" id="ARBA00023242"/>
    </source>
</evidence>
<feature type="region of interest" description="Disordered" evidence="6">
    <location>
        <begin position="62"/>
        <end position="177"/>
    </location>
</feature>
<dbReference type="InterPro" id="IPR016177">
    <property type="entry name" value="DNA-bd_dom_sf"/>
</dbReference>
<keyword evidence="3" id="KW-0238">DNA-binding</keyword>
<evidence type="ECO:0000256" key="3">
    <source>
        <dbReference type="ARBA" id="ARBA00023125"/>
    </source>
</evidence>
<proteinExistence type="predicted"/>
<organism evidence="8">
    <name type="scientific">Davidia involucrata</name>
    <name type="common">Dove tree</name>
    <dbReference type="NCBI Taxonomy" id="16924"/>
    <lineage>
        <taxon>Eukaryota</taxon>
        <taxon>Viridiplantae</taxon>
        <taxon>Streptophyta</taxon>
        <taxon>Embryophyta</taxon>
        <taxon>Tracheophyta</taxon>
        <taxon>Spermatophyta</taxon>
        <taxon>Magnoliopsida</taxon>
        <taxon>eudicotyledons</taxon>
        <taxon>Gunneridae</taxon>
        <taxon>Pentapetalae</taxon>
        <taxon>asterids</taxon>
        <taxon>Cornales</taxon>
        <taxon>Nyssaceae</taxon>
        <taxon>Davidia</taxon>
    </lineage>
</organism>
<evidence type="ECO:0000259" key="7">
    <source>
        <dbReference type="PROSITE" id="PS50982"/>
    </source>
</evidence>
<dbReference type="PROSITE" id="PS50982">
    <property type="entry name" value="MBD"/>
    <property type="match status" value="1"/>
</dbReference>
<dbReference type="SUPFAM" id="SSF54171">
    <property type="entry name" value="DNA-binding domain"/>
    <property type="match status" value="1"/>
</dbReference>
<dbReference type="InterPro" id="IPR001739">
    <property type="entry name" value="Methyl_CpG_DNA-bd"/>
</dbReference>
<keyword evidence="5" id="KW-0539">Nucleus</keyword>
<evidence type="ECO:0000256" key="2">
    <source>
        <dbReference type="ARBA" id="ARBA00023015"/>
    </source>
</evidence>
<dbReference type="AlphaFoldDB" id="A0A5B7BA52"/>
<evidence type="ECO:0000313" key="8">
    <source>
        <dbReference type="EMBL" id="MPA64343.1"/>
    </source>
</evidence>
<gene>
    <name evidence="8" type="ORF">Din_033784</name>
</gene>
<evidence type="ECO:0000256" key="6">
    <source>
        <dbReference type="SAM" id="MobiDB-lite"/>
    </source>
</evidence>
<dbReference type="PANTHER" id="PTHR33729:SF12">
    <property type="entry name" value="MBD DOMAIN-CONTAINING PROTEIN"/>
    <property type="match status" value="1"/>
</dbReference>
<protein>
    <submittedName>
        <fullName evidence="8">Putative methyl-CpG-binding domain-containing protein 11</fullName>
    </submittedName>
</protein>
<feature type="region of interest" description="Disordered" evidence="6">
    <location>
        <begin position="251"/>
        <end position="335"/>
    </location>
</feature>